<dbReference type="KEGG" id="mff:MFFC18_50630"/>
<dbReference type="Pfam" id="PF25045">
    <property type="entry name" value="vWA_Ro60"/>
    <property type="match status" value="1"/>
</dbReference>
<feature type="domain" description="TROVE" evidence="8">
    <location>
        <begin position="113"/>
        <end position="421"/>
    </location>
</feature>
<organism evidence="9 10">
    <name type="scientific">Mariniblastus fucicola</name>
    <dbReference type="NCBI Taxonomy" id="980251"/>
    <lineage>
        <taxon>Bacteria</taxon>
        <taxon>Pseudomonadati</taxon>
        <taxon>Planctomycetota</taxon>
        <taxon>Planctomycetia</taxon>
        <taxon>Pirellulales</taxon>
        <taxon>Pirellulaceae</taxon>
        <taxon>Mariniblastus</taxon>
    </lineage>
</organism>
<evidence type="ECO:0000256" key="4">
    <source>
        <dbReference type="ARBA" id="ARBA00022723"/>
    </source>
</evidence>
<comment type="subcellular location">
    <subcellularLocation>
        <location evidence="1">Cytoplasm</location>
    </subcellularLocation>
</comment>
<evidence type="ECO:0000259" key="8">
    <source>
        <dbReference type="PROSITE" id="PS50988"/>
    </source>
</evidence>
<feature type="region of interest" description="Disordered" evidence="7">
    <location>
        <begin position="41"/>
        <end position="62"/>
    </location>
</feature>
<name>A0A5B9PIS2_9BACT</name>
<evidence type="ECO:0000256" key="2">
    <source>
        <dbReference type="ARBA" id="ARBA00007814"/>
    </source>
</evidence>
<accession>A0A5B9PIS2</accession>
<dbReference type="SUPFAM" id="SSF53300">
    <property type="entry name" value="vWA-like"/>
    <property type="match status" value="1"/>
</dbReference>
<sequence length="617" mass="69220">MVRLRTKFVFSSLIHRVQASLDSAPRKNLLVKIEAGFQSRSQKSSLPSHEVPGRLAGIGPEPNLNARVNEPRTFVGSWQLYCSEMNFWRYELEMANRSLFESHRGNKAPVATFTNEAGGRAYQLDAQHQLAQFAATGCLNGTFYATAETQLDQILHLSETVDPEFLAQVAVYSRKSAFMKDMPALLLAVLSTKDGQRFEAIFDWVIDSPKMLRTFVQIMRSGVVGRKSLGSLPKRMIRNWIDARSDQQLFFGSVGQSPSLADVIKMVHPKPRDDRRAAMLGYLIGREVDSSKLPEVVHSFEKFKRTTDSKQRIVPDVPFQMLTSVDLQERDWKQIARNGSWQMTRMNLNTFLRHGVFKDGALVNMVANRLRDRSLIQKARVFPYQLMAAFMNVNDELPSQVRDALQDAMEIAIENVPKISGQVFVFPDVSGSMGSSVSGYRKGATSKVRCVDVAALVAAAMLRVNDRTVVMPFENSVANCKLNPRDSVMTNAKRLSGIWGGGTNCSAPLKELNRKKAKSDLVIYVSDNESWIDSRRGGRQATATMTQWEAFKARNPQAKMICIDIQPYGTSQTIERDDIIHVAGFSDQVFRLISSVASGEASKDFWVNQIKQTRVEV</sequence>
<dbReference type="PANTHER" id="PTHR14202:SF0">
    <property type="entry name" value="RNA-BINDING PROTEIN RO60"/>
    <property type="match status" value="1"/>
</dbReference>
<dbReference type="STRING" id="980251.GCA_001642875_01441"/>
<evidence type="ECO:0000313" key="9">
    <source>
        <dbReference type="EMBL" id="QEG25140.1"/>
    </source>
</evidence>
<dbReference type="GO" id="GO:0046872">
    <property type="term" value="F:metal ion binding"/>
    <property type="evidence" value="ECO:0007669"/>
    <property type="project" value="UniProtKB-KW"/>
</dbReference>
<dbReference type="GO" id="GO:1990904">
    <property type="term" value="C:ribonucleoprotein complex"/>
    <property type="evidence" value="ECO:0007669"/>
    <property type="project" value="UniProtKB-KW"/>
</dbReference>
<dbReference type="InterPro" id="IPR037214">
    <property type="entry name" value="TROVE_dom_sf"/>
</dbReference>
<comment type="similarity">
    <text evidence="2">Belongs to the Ro 60 kDa family.</text>
</comment>
<dbReference type="Proteomes" id="UP000322214">
    <property type="component" value="Chromosome"/>
</dbReference>
<keyword evidence="10" id="KW-1185">Reference proteome</keyword>
<evidence type="ECO:0000256" key="6">
    <source>
        <dbReference type="ARBA" id="ARBA00023274"/>
    </source>
</evidence>
<dbReference type="InterPro" id="IPR036465">
    <property type="entry name" value="vWFA_dom_sf"/>
</dbReference>
<dbReference type="PANTHER" id="PTHR14202">
    <property type="entry name" value="60 KDA RIBONUCLEOPROTEIN SSA/RO"/>
    <property type="match status" value="1"/>
</dbReference>
<dbReference type="InterPro" id="IPR008858">
    <property type="entry name" value="TROVE_dom"/>
</dbReference>
<dbReference type="PROSITE" id="PS50988">
    <property type="entry name" value="TROVE"/>
    <property type="match status" value="1"/>
</dbReference>
<evidence type="ECO:0000256" key="7">
    <source>
        <dbReference type="SAM" id="MobiDB-lite"/>
    </source>
</evidence>
<evidence type="ECO:0000256" key="5">
    <source>
        <dbReference type="ARBA" id="ARBA00022884"/>
    </source>
</evidence>
<dbReference type="InterPro" id="IPR056800">
    <property type="entry name" value="vWA_Ro60"/>
</dbReference>
<reference evidence="9 10" key="1">
    <citation type="submission" date="2019-08" db="EMBL/GenBank/DDBJ databases">
        <title>Deep-cultivation of Planctomycetes and their phenomic and genomic characterization uncovers novel biology.</title>
        <authorList>
            <person name="Wiegand S."/>
            <person name="Jogler M."/>
            <person name="Boedeker C."/>
            <person name="Pinto D."/>
            <person name="Vollmers J."/>
            <person name="Rivas-Marin E."/>
            <person name="Kohn T."/>
            <person name="Peeters S.H."/>
            <person name="Heuer A."/>
            <person name="Rast P."/>
            <person name="Oberbeckmann S."/>
            <person name="Bunk B."/>
            <person name="Jeske O."/>
            <person name="Meyerdierks A."/>
            <person name="Storesund J.E."/>
            <person name="Kallscheuer N."/>
            <person name="Luecker S."/>
            <person name="Lage O.M."/>
            <person name="Pohl T."/>
            <person name="Merkel B.J."/>
            <person name="Hornburger P."/>
            <person name="Mueller R.-W."/>
            <person name="Bruemmer F."/>
            <person name="Labrenz M."/>
            <person name="Spormann A.M."/>
            <person name="Op den Camp H."/>
            <person name="Overmann J."/>
            <person name="Amann R."/>
            <person name="Jetten M.S.M."/>
            <person name="Mascher T."/>
            <person name="Medema M.H."/>
            <person name="Devos D.P."/>
            <person name="Kaster A.-K."/>
            <person name="Ovreas L."/>
            <person name="Rohde M."/>
            <person name="Galperin M.Y."/>
            <person name="Jogler C."/>
        </authorList>
    </citation>
    <scope>NUCLEOTIDE SEQUENCE [LARGE SCALE GENOMIC DNA]</scope>
    <source>
        <strain evidence="9 10">FC18</strain>
    </source>
</reference>
<keyword evidence="6" id="KW-0687">Ribonucleoprotein</keyword>
<keyword evidence="5" id="KW-0694">RNA-binding</keyword>
<dbReference type="GO" id="GO:0005737">
    <property type="term" value="C:cytoplasm"/>
    <property type="evidence" value="ECO:0007669"/>
    <property type="project" value="UniProtKB-SubCell"/>
</dbReference>
<proteinExistence type="inferred from homology"/>
<evidence type="ECO:0000256" key="3">
    <source>
        <dbReference type="ARBA" id="ARBA00022490"/>
    </source>
</evidence>
<protein>
    <recommendedName>
        <fullName evidence="8">TROVE domain-containing protein</fullName>
    </recommendedName>
</protein>
<keyword evidence="3" id="KW-0963">Cytoplasm</keyword>
<dbReference type="InterPro" id="IPR040322">
    <property type="entry name" value="TROVE2"/>
</dbReference>
<dbReference type="Gene3D" id="3.40.50.410">
    <property type="entry name" value="von Willebrand factor, type A domain"/>
    <property type="match status" value="1"/>
</dbReference>
<dbReference type="EMBL" id="CP042912">
    <property type="protein sequence ID" value="QEG25140.1"/>
    <property type="molecule type" value="Genomic_DNA"/>
</dbReference>
<evidence type="ECO:0000256" key="1">
    <source>
        <dbReference type="ARBA" id="ARBA00004496"/>
    </source>
</evidence>
<keyword evidence="4" id="KW-0479">Metal-binding</keyword>
<dbReference type="SUPFAM" id="SSF140864">
    <property type="entry name" value="TROVE domain-like"/>
    <property type="match status" value="1"/>
</dbReference>
<gene>
    <name evidence="9" type="ORF">MFFC18_50630</name>
</gene>
<evidence type="ECO:0000313" key="10">
    <source>
        <dbReference type="Proteomes" id="UP000322214"/>
    </source>
</evidence>
<dbReference type="GO" id="GO:0003723">
    <property type="term" value="F:RNA binding"/>
    <property type="evidence" value="ECO:0007669"/>
    <property type="project" value="UniProtKB-KW"/>
</dbReference>
<dbReference type="AlphaFoldDB" id="A0A5B9PIS2"/>